<dbReference type="EMBL" id="RCMK01000810">
    <property type="protein sequence ID" value="KAG2911603.1"/>
    <property type="molecule type" value="Genomic_DNA"/>
</dbReference>
<accession>A0A8T1BYP7</accession>
<sequence>MIQVVGDAVTSGGRGEKVPDIAYVVTQLSRFLDNPGQQPQWAHRYDHTAVTGLHASGYT</sequence>
<reference evidence="1" key="1">
    <citation type="submission" date="2018-10" db="EMBL/GenBank/DDBJ databases">
        <title>Effector identification in a new, highly contiguous assembly of the strawberry crown rot pathogen Phytophthora cactorum.</title>
        <authorList>
            <person name="Armitage A.D."/>
            <person name="Nellist C.F."/>
            <person name="Bates H."/>
            <person name="Vickerstaff R.J."/>
            <person name="Harrison R.J."/>
        </authorList>
    </citation>
    <scope>NUCLEOTIDE SEQUENCE</scope>
    <source>
        <strain evidence="1">4040</strain>
    </source>
</reference>
<protein>
    <submittedName>
        <fullName evidence="1">Uncharacterized protein</fullName>
    </submittedName>
</protein>
<name>A0A8T1BYP7_9STRA</name>
<dbReference type="Proteomes" id="UP000736787">
    <property type="component" value="Unassembled WGS sequence"/>
</dbReference>
<evidence type="ECO:0000313" key="1">
    <source>
        <dbReference type="EMBL" id="KAG2911603.1"/>
    </source>
</evidence>
<dbReference type="AlphaFoldDB" id="A0A8T1BYP7"/>
<gene>
    <name evidence="1" type="ORF">PC117_g19110</name>
</gene>
<evidence type="ECO:0000313" key="2">
    <source>
        <dbReference type="Proteomes" id="UP000736787"/>
    </source>
</evidence>
<proteinExistence type="predicted"/>
<comment type="caution">
    <text evidence="1">The sequence shown here is derived from an EMBL/GenBank/DDBJ whole genome shotgun (WGS) entry which is preliminary data.</text>
</comment>
<organism evidence="1 2">
    <name type="scientific">Phytophthora cactorum</name>
    <dbReference type="NCBI Taxonomy" id="29920"/>
    <lineage>
        <taxon>Eukaryota</taxon>
        <taxon>Sar</taxon>
        <taxon>Stramenopiles</taxon>
        <taxon>Oomycota</taxon>
        <taxon>Peronosporomycetes</taxon>
        <taxon>Peronosporales</taxon>
        <taxon>Peronosporaceae</taxon>
        <taxon>Phytophthora</taxon>
    </lineage>
</organism>